<keyword evidence="3" id="KW-1185">Reference proteome</keyword>
<evidence type="ECO:0000313" key="2">
    <source>
        <dbReference type="EMBL" id="MCQ8182215.1"/>
    </source>
</evidence>
<dbReference type="Proteomes" id="UP001524569">
    <property type="component" value="Unassembled WGS sequence"/>
</dbReference>
<gene>
    <name evidence="2" type="ORF">NP603_13920</name>
</gene>
<feature type="transmembrane region" description="Helical" evidence="1">
    <location>
        <begin position="59"/>
        <end position="77"/>
    </location>
</feature>
<dbReference type="EMBL" id="JANIBM010000017">
    <property type="protein sequence ID" value="MCQ8182215.1"/>
    <property type="molecule type" value="Genomic_DNA"/>
</dbReference>
<reference evidence="2 3" key="1">
    <citation type="submission" date="2022-07" db="EMBL/GenBank/DDBJ databases">
        <title>Methylomonas rivi sp. nov., Methylomonas rosea sp. nov., Methylomonas aureus sp. nov. and Methylomonas subterranea sp. nov., four novel methanotrophs isolated from a freshwater creek and the deep terrestrial subsurface.</title>
        <authorList>
            <person name="Abin C."/>
            <person name="Sankaranarayanan K."/>
            <person name="Garner C."/>
            <person name="Sindelar R."/>
            <person name="Kotary K."/>
            <person name="Garner R."/>
            <person name="Barclay S."/>
            <person name="Lawson P."/>
            <person name="Krumholz L."/>
        </authorList>
    </citation>
    <scope>NUCLEOTIDE SEQUENCE [LARGE SCALE GENOMIC DNA]</scope>
    <source>
        <strain evidence="2 3">SURF-1</strain>
    </source>
</reference>
<protein>
    <submittedName>
        <fullName evidence="2">Uncharacterized protein</fullName>
    </submittedName>
</protein>
<evidence type="ECO:0000313" key="3">
    <source>
        <dbReference type="Proteomes" id="UP001524569"/>
    </source>
</evidence>
<organism evidence="2 3">
    <name type="scientific">Methylomonas aurea</name>
    <dbReference type="NCBI Taxonomy" id="2952224"/>
    <lineage>
        <taxon>Bacteria</taxon>
        <taxon>Pseudomonadati</taxon>
        <taxon>Pseudomonadota</taxon>
        <taxon>Gammaproteobacteria</taxon>
        <taxon>Methylococcales</taxon>
        <taxon>Methylococcaceae</taxon>
        <taxon>Methylomonas</taxon>
    </lineage>
</organism>
<name>A0ABT1UJ47_9GAMM</name>
<accession>A0ABT1UJ47</accession>
<keyword evidence="1" id="KW-1133">Transmembrane helix</keyword>
<comment type="caution">
    <text evidence="2">The sequence shown here is derived from an EMBL/GenBank/DDBJ whole genome shotgun (WGS) entry which is preliminary data.</text>
</comment>
<keyword evidence="1" id="KW-0472">Membrane</keyword>
<feature type="transmembrane region" description="Helical" evidence="1">
    <location>
        <begin position="6"/>
        <end position="29"/>
    </location>
</feature>
<sequence length="82" mass="8779">MDITVILPAVMLAVIGFVLGMFSGLMIATGNDIEADHVRHAPAAALIDALNRRVGRYRAALALVFIALCGALVWAAGREFWL</sequence>
<dbReference type="RefSeq" id="WP_256611506.1">
    <property type="nucleotide sequence ID" value="NZ_JANIBM010000017.1"/>
</dbReference>
<evidence type="ECO:0000256" key="1">
    <source>
        <dbReference type="SAM" id="Phobius"/>
    </source>
</evidence>
<proteinExistence type="predicted"/>
<keyword evidence="1" id="KW-0812">Transmembrane</keyword>